<evidence type="ECO:0000313" key="8">
    <source>
        <dbReference type="Proteomes" id="UP000245946"/>
    </source>
</evidence>
<keyword evidence="5" id="KW-0539">Nucleus</keyword>
<proteinExistence type="predicted"/>
<dbReference type="InterPro" id="IPR013907">
    <property type="entry name" value="Sds3"/>
</dbReference>
<evidence type="ECO:0000313" key="7">
    <source>
        <dbReference type="EMBL" id="PWN96676.1"/>
    </source>
</evidence>
<reference evidence="7 8" key="1">
    <citation type="journal article" date="2018" name="Mol. Biol. Evol.">
        <title>Broad Genomic Sampling Reveals a Smut Pathogenic Ancestry of the Fungal Clade Ustilaginomycotina.</title>
        <authorList>
            <person name="Kijpornyongpan T."/>
            <person name="Mondo S.J."/>
            <person name="Barry K."/>
            <person name="Sandor L."/>
            <person name="Lee J."/>
            <person name="Lipzen A."/>
            <person name="Pangilinan J."/>
            <person name="LaButti K."/>
            <person name="Hainaut M."/>
            <person name="Henrissat B."/>
            <person name="Grigoriev I.V."/>
            <person name="Spatafora J.W."/>
            <person name="Aime M.C."/>
        </authorList>
    </citation>
    <scope>NUCLEOTIDE SEQUENCE [LARGE SCALE GENOMIC DNA]</scope>
    <source>
        <strain evidence="7 8">MCA 4186</strain>
    </source>
</reference>
<dbReference type="OrthoDB" id="20886at2759"/>
<keyword evidence="8" id="KW-1185">Reference proteome</keyword>
<dbReference type="GO" id="GO:0005654">
    <property type="term" value="C:nucleoplasm"/>
    <property type="evidence" value="ECO:0007669"/>
    <property type="project" value="UniProtKB-ARBA"/>
</dbReference>
<dbReference type="STRING" id="58919.A0A316Z5W4"/>
<feature type="compositionally biased region" description="Pro residues" evidence="6">
    <location>
        <begin position="358"/>
        <end position="382"/>
    </location>
</feature>
<keyword evidence="2" id="KW-0678">Repressor</keyword>
<dbReference type="Pfam" id="PF08598">
    <property type="entry name" value="Sds3"/>
    <property type="match status" value="1"/>
</dbReference>
<dbReference type="PANTHER" id="PTHR21964">
    <property type="entry name" value="BREAST CANCER METASTASIS-SUPPRESSOR 1"/>
    <property type="match status" value="1"/>
</dbReference>
<keyword evidence="4" id="KW-0804">Transcription</keyword>
<dbReference type="RefSeq" id="XP_025596955.1">
    <property type="nucleotide sequence ID" value="XM_025745850.1"/>
</dbReference>
<dbReference type="AlphaFoldDB" id="A0A316Z5W4"/>
<gene>
    <name evidence="7" type="ORF">FA09DRAFT_81727</name>
</gene>
<dbReference type="SMART" id="SM01401">
    <property type="entry name" value="Sds3"/>
    <property type="match status" value="1"/>
</dbReference>
<dbReference type="GO" id="GO:0010468">
    <property type="term" value="P:regulation of gene expression"/>
    <property type="evidence" value="ECO:0007669"/>
    <property type="project" value="UniProtKB-ARBA"/>
</dbReference>
<feature type="region of interest" description="Disordered" evidence="6">
    <location>
        <begin position="265"/>
        <end position="382"/>
    </location>
</feature>
<accession>A0A316Z5W4</accession>
<evidence type="ECO:0000256" key="5">
    <source>
        <dbReference type="ARBA" id="ARBA00023242"/>
    </source>
</evidence>
<feature type="compositionally biased region" description="Low complexity" evidence="6">
    <location>
        <begin position="265"/>
        <end position="283"/>
    </location>
</feature>
<feature type="compositionally biased region" description="Low complexity" evidence="6">
    <location>
        <begin position="319"/>
        <end position="333"/>
    </location>
</feature>
<dbReference type="EMBL" id="KZ819298">
    <property type="protein sequence ID" value="PWN96676.1"/>
    <property type="molecule type" value="Genomic_DNA"/>
</dbReference>
<dbReference type="GeneID" id="37273394"/>
<organism evidence="7 8">
    <name type="scientific">Tilletiopsis washingtonensis</name>
    <dbReference type="NCBI Taxonomy" id="58919"/>
    <lineage>
        <taxon>Eukaryota</taxon>
        <taxon>Fungi</taxon>
        <taxon>Dikarya</taxon>
        <taxon>Basidiomycota</taxon>
        <taxon>Ustilaginomycotina</taxon>
        <taxon>Exobasidiomycetes</taxon>
        <taxon>Entylomatales</taxon>
        <taxon>Entylomatales incertae sedis</taxon>
        <taxon>Tilletiopsis</taxon>
    </lineage>
</organism>
<evidence type="ECO:0000256" key="1">
    <source>
        <dbReference type="ARBA" id="ARBA00004123"/>
    </source>
</evidence>
<feature type="region of interest" description="Disordered" evidence="6">
    <location>
        <begin position="133"/>
        <end position="165"/>
    </location>
</feature>
<comment type="subcellular location">
    <subcellularLocation>
        <location evidence="1">Nucleus</location>
    </subcellularLocation>
</comment>
<name>A0A316Z5W4_9BASI</name>
<dbReference type="Proteomes" id="UP000245946">
    <property type="component" value="Unassembled WGS sequence"/>
</dbReference>
<evidence type="ECO:0000256" key="3">
    <source>
        <dbReference type="ARBA" id="ARBA00023015"/>
    </source>
</evidence>
<evidence type="ECO:0008006" key="9">
    <source>
        <dbReference type="Google" id="ProtNLM"/>
    </source>
</evidence>
<evidence type="ECO:0000256" key="2">
    <source>
        <dbReference type="ARBA" id="ARBA00022491"/>
    </source>
</evidence>
<keyword evidence="3" id="KW-0805">Transcription regulation</keyword>
<protein>
    <recommendedName>
        <fullName evidence="9">Sds3-like protein</fullName>
    </recommendedName>
</protein>
<sequence length="382" mass="42256">MEALTRIEIAFAALRDRLYVERMAEVNRESEMILDGTHPELIHLTKLIEARRERRVRLGSAWFEHQQRQYERVGKAEEAMEWSAWRNDAASLRRTQMDDVSRKRRQLEREKRVLDAPRPARRYQLFQTELVRNPDWRAPSPPANAAAGGSSRRKRRAAEAAPEEPEREIGAYVAFPDLRGLEEQEAWLDMEHMGIRPDLRLGMHGYRGEELAPPPGLYGAQAGASGMYEGSAPGAYLPPGYDGPHAGELYAHEYAQLRQHELLMQQQQQQQQQHLEQLAQQHARYAEHPASYGAAAMPPQGEMPQAAFAAPMPPSKSSAVGAKAPNAAPPKGARVPAPPTAAGAQAPARPAGGTVKNKPPPPPPPSHAAPQRPSVPPLPAAR</sequence>
<evidence type="ECO:0000256" key="6">
    <source>
        <dbReference type="SAM" id="MobiDB-lite"/>
    </source>
</evidence>
<evidence type="ECO:0000256" key="4">
    <source>
        <dbReference type="ARBA" id="ARBA00023163"/>
    </source>
</evidence>
<feature type="compositionally biased region" description="Low complexity" evidence="6">
    <location>
        <begin position="340"/>
        <end position="353"/>
    </location>
</feature>